<feature type="region of interest" description="Disordered" evidence="5">
    <location>
        <begin position="1"/>
        <end position="25"/>
    </location>
</feature>
<dbReference type="InterPro" id="IPR011701">
    <property type="entry name" value="MFS"/>
</dbReference>
<dbReference type="Pfam" id="PF07690">
    <property type="entry name" value="MFS_1"/>
    <property type="match status" value="1"/>
</dbReference>
<name>A0ABP1RCR6_9HEXA</name>
<proteinExistence type="predicted"/>
<evidence type="ECO:0000256" key="3">
    <source>
        <dbReference type="ARBA" id="ARBA00022989"/>
    </source>
</evidence>
<keyword evidence="4 6" id="KW-0472">Membrane</keyword>
<feature type="transmembrane region" description="Helical" evidence="6">
    <location>
        <begin position="133"/>
        <end position="152"/>
    </location>
</feature>
<dbReference type="PANTHER" id="PTHR23507:SF1">
    <property type="entry name" value="FI18259P1-RELATED"/>
    <property type="match status" value="1"/>
</dbReference>
<evidence type="ECO:0000256" key="2">
    <source>
        <dbReference type="ARBA" id="ARBA00022692"/>
    </source>
</evidence>
<evidence type="ECO:0000256" key="1">
    <source>
        <dbReference type="ARBA" id="ARBA00004141"/>
    </source>
</evidence>
<reference evidence="7 8" key="1">
    <citation type="submission" date="2024-08" db="EMBL/GenBank/DDBJ databases">
        <authorList>
            <person name="Cucini C."/>
            <person name="Frati F."/>
        </authorList>
    </citation>
    <scope>NUCLEOTIDE SEQUENCE [LARGE SCALE GENOMIC DNA]</scope>
</reference>
<sequence>MSRSRKKNENDGESSMRIDKNPHQSESLPLVKSILSLEPASVAHMCSASIVSMSVQDLVLEKACRVNLGFSDQVCDALQARNTSGFEEEEQTVQSFSAQVLVWRTILDNVFPILLVFLIGAWSDKYGRKYPMLFVVLAFILQDILLIFSVFAGNLTGAWSVAFISSIIVSLSGNQACFISSAFSYISDHTDVEKRTLRTGITHSMIFLGMSIGMGIGGLLSRSGIGFIKIFAIAIIIESFAFVYLIIYIKNTPLPGATDGKSAFKIFMELFNFKYIHEAAHCVMKKREGNTRLKLGLLLLSHACVFIPMSGEMGVLYLFCRYQFNWDGGMFGTFSSYKIIMEFIGNLVSIGFLAGKLKLTDPQNGIVGCASSLVAAIMFSVTTSGLFMFIGPVISLLAGAAFVVPRSMLSKMIPPDELGKINSCIGSMESIIPLIASSLYTSVYTGFLNVFPGSFFIISASLAIPPLIVFWWFMQNDAEATDVKTK</sequence>
<dbReference type="Proteomes" id="UP001642540">
    <property type="component" value="Unassembled WGS sequence"/>
</dbReference>
<comment type="subcellular location">
    <subcellularLocation>
        <location evidence="1">Membrane</location>
        <topology evidence="1">Multi-pass membrane protein</topology>
    </subcellularLocation>
</comment>
<dbReference type="Gene3D" id="1.20.1250.20">
    <property type="entry name" value="MFS general substrate transporter like domains"/>
    <property type="match status" value="1"/>
</dbReference>
<feature type="transmembrane region" description="Helical" evidence="6">
    <location>
        <begin position="101"/>
        <end position="121"/>
    </location>
</feature>
<feature type="transmembrane region" description="Helical" evidence="6">
    <location>
        <begin position="158"/>
        <end position="179"/>
    </location>
</feature>
<evidence type="ECO:0000313" key="7">
    <source>
        <dbReference type="EMBL" id="CAL8124073.1"/>
    </source>
</evidence>
<evidence type="ECO:0000313" key="8">
    <source>
        <dbReference type="Proteomes" id="UP001642540"/>
    </source>
</evidence>
<comment type="caution">
    <text evidence="7">The sequence shown here is derived from an EMBL/GenBank/DDBJ whole genome shotgun (WGS) entry which is preliminary data.</text>
</comment>
<gene>
    <name evidence="7" type="ORF">ODALV1_LOCUS20448</name>
</gene>
<evidence type="ECO:0000256" key="6">
    <source>
        <dbReference type="SAM" id="Phobius"/>
    </source>
</evidence>
<organism evidence="7 8">
    <name type="scientific">Orchesella dallaii</name>
    <dbReference type="NCBI Taxonomy" id="48710"/>
    <lineage>
        <taxon>Eukaryota</taxon>
        <taxon>Metazoa</taxon>
        <taxon>Ecdysozoa</taxon>
        <taxon>Arthropoda</taxon>
        <taxon>Hexapoda</taxon>
        <taxon>Collembola</taxon>
        <taxon>Entomobryomorpha</taxon>
        <taxon>Entomobryoidea</taxon>
        <taxon>Orchesellidae</taxon>
        <taxon>Orchesellinae</taxon>
        <taxon>Orchesella</taxon>
    </lineage>
</organism>
<feature type="transmembrane region" description="Helical" evidence="6">
    <location>
        <begin position="226"/>
        <end position="247"/>
    </location>
</feature>
<feature type="transmembrane region" description="Helical" evidence="6">
    <location>
        <begin position="200"/>
        <end position="220"/>
    </location>
</feature>
<feature type="transmembrane region" description="Helical" evidence="6">
    <location>
        <begin position="430"/>
        <end position="448"/>
    </location>
</feature>
<feature type="transmembrane region" description="Helical" evidence="6">
    <location>
        <begin position="339"/>
        <end position="357"/>
    </location>
</feature>
<dbReference type="EMBL" id="CAXLJM020000068">
    <property type="protein sequence ID" value="CAL8124073.1"/>
    <property type="molecule type" value="Genomic_DNA"/>
</dbReference>
<dbReference type="SUPFAM" id="SSF103473">
    <property type="entry name" value="MFS general substrate transporter"/>
    <property type="match status" value="1"/>
</dbReference>
<keyword evidence="2 6" id="KW-0812">Transmembrane</keyword>
<feature type="transmembrane region" description="Helical" evidence="6">
    <location>
        <begin position="454"/>
        <end position="474"/>
    </location>
</feature>
<accession>A0ABP1RCR6</accession>
<feature type="compositionally biased region" description="Basic and acidic residues" evidence="5">
    <location>
        <begin position="7"/>
        <end position="23"/>
    </location>
</feature>
<feature type="transmembrane region" description="Helical" evidence="6">
    <location>
        <begin position="387"/>
        <end position="409"/>
    </location>
</feature>
<evidence type="ECO:0000256" key="4">
    <source>
        <dbReference type="ARBA" id="ARBA00023136"/>
    </source>
</evidence>
<protein>
    <recommendedName>
        <fullName evidence="9">Proton-coupled folate transporter</fullName>
    </recommendedName>
</protein>
<dbReference type="InterPro" id="IPR036259">
    <property type="entry name" value="MFS_trans_sf"/>
</dbReference>
<keyword evidence="3 6" id="KW-1133">Transmembrane helix</keyword>
<feature type="transmembrane region" description="Helical" evidence="6">
    <location>
        <begin position="295"/>
        <end position="319"/>
    </location>
</feature>
<keyword evidence="8" id="KW-1185">Reference proteome</keyword>
<evidence type="ECO:0000256" key="5">
    <source>
        <dbReference type="SAM" id="MobiDB-lite"/>
    </source>
</evidence>
<dbReference type="PANTHER" id="PTHR23507">
    <property type="entry name" value="ZGC:174356"/>
    <property type="match status" value="1"/>
</dbReference>
<evidence type="ECO:0008006" key="9">
    <source>
        <dbReference type="Google" id="ProtNLM"/>
    </source>
</evidence>